<dbReference type="GeneID" id="36581332"/>
<evidence type="ECO:0008006" key="3">
    <source>
        <dbReference type="Google" id="ProtNLM"/>
    </source>
</evidence>
<dbReference type="GO" id="GO:0003676">
    <property type="term" value="F:nucleic acid binding"/>
    <property type="evidence" value="ECO:0007669"/>
    <property type="project" value="InterPro"/>
</dbReference>
<dbReference type="EMBL" id="KZ613871">
    <property type="protein sequence ID" value="PMD53643.1"/>
    <property type="molecule type" value="Genomic_DNA"/>
</dbReference>
<accession>A0A2J6SSH5</accession>
<evidence type="ECO:0000313" key="2">
    <source>
        <dbReference type="Proteomes" id="UP000235371"/>
    </source>
</evidence>
<dbReference type="Proteomes" id="UP000235371">
    <property type="component" value="Unassembled WGS sequence"/>
</dbReference>
<dbReference type="InterPro" id="IPR036397">
    <property type="entry name" value="RNaseH_sf"/>
</dbReference>
<organism evidence="1 2">
    <name type="scientific">Hyaloscypha bicolor E</name>
    <dbReference type="NCBI Taxonomy" id="1095630"/>
    <lineage>
        <taxon>Eukaryota</taxon>
        <taxon>Fungi</taxon>
        <taxon>Dikarya</taxon>
        <taxon>Ascomycota</taxon>
        <taxon>Pezizomycotina</taxon>
        <taxon>Leotiomycetes</taxon>
        <taxon>Helotiales</taxon>
        <taxon>Hyaloscyphaceae</taxon>
        <taxon>Hyaloscypha</taxon>
        <taxon>Hyaloscypha bicolor</taxon>
    </lineage>
</organism>
<gene>
    <name evidence="1" type="ORF">K444DRAFT_493812</name>
</gene>
<dbReference type="Gene3D" id="3.30.420.10">
    <property type="entry name" value="Ribonuclease H-like superfamily/Ribonuclease H"/>
    <property type="match status" value="1"/>
</dbReference>
<dbReference type="AlphaFoldDB" id="A0A2J6SSH5"/>
<protein>
    <recommendedName>
        <fullName evidence="3">Tc1-like transposase DDE domain-containing protein</fullName>
    </recommendedName>
</protein>
<feature type="non-terminal residue" evidence="1">
    <location>
        <position position="74"/>
    </location>
</feature>
<dbReference type="InParanoid" id="A0A2J6SSH5"/>
<dbReference type="STRING" id="1095630.A0A2J6SSH5"/>
<dbReference type="RefSeq" id="XP_024730547.1">
    <property type="nucleotide sequence ID" value="XM_024873252.1"/>
</dbReference>
<feature type="non-terminal residue" evidence="1">
    <location>
        <position position="1"/>
    </location>
</feature>
<proteinExistence type="predicted"/>
<name>A0A2J6SSH5_9HELO</name>
<keyword evidence="2" id="KW-1185">Reference proteome</keyword>
<reference evidence="1 2" key="1">
    <citation type="submission" date="2016-04" db="EMBL/GenBank/DDBJ databases">
        <title>A degradative enzymes factory behind the ericoid mycorrhizal symbiosis.</title>
        <authorList>
            <consortium name="DOE Joint Genome Institute"/>
            <person name="Martino E."/>
            <person name="Morin E."/>
            <person name="Grelet G."/>
            <person name="Kuo A."/>
            <person name="Kohler A."/>
            <person name="Daghino S."/>
            <person name="Barry K."/>
            <person name="Choi C."/>
            <person name="Cichocki N."/>
            <person name="Clum A."/>
            <person name="Copeland A."/>
            <person name="Hainaut M."/>
            <person name="Haridas S."/>
            <person name="Labutti K."/>
            <person name="Lindquist E."/>
            <person name="Lipzen A."/>
            <person name="Khouja H.-R."/>
            <person name="Murat C."/>
            <person name="Ohm R."/>
            <person name="Olson A."/>
            <person name="Spatafora J."/>
            <person name="Veneault-Fourrey C."/>
            <person name="Henrissat B."/>
            <person name="Grigoriev I."/>
            <person name="Martin F."/>
            <person name="Perotto S."/>
        </authorList>
    </citation>
    <scope>NUCLEOTIDE SEQUENCE [LARGE SCALE GENOMIC DNA]</scope>
    <source>
        <strain evidence="1 2">E</strain>
    </source>
</reference>
<sequence length="74" mass="9075">IIKMLWLVNLPNLNIIEKAWFYMKKEIIKRGLITNRKKLKARWENKIQEWIEAIPYYVKEIIRLEGGNKYKEGR</sequence>
<evidence type="ECO:0000313" key="1">
    <source>
        <dbReference type="EMBL" id="PMD53643.1"/>
    </source>
</evidence>